<proteinExistence type="predicted"/>
<dbReference type="SUPFAM" id="SSF55729">
    <property type="entry name" value="Acyl-CoA N-acyltransferases (Nat)"/>
    <property type="match status" value="1"/>
</dbReference>
<feature type="domain" description="N-acetyltransferase" evidence="1">
    <location>
        <begin position="1"/>
        <end position="118"/>
    </location>
</feature>
<dbReference type="EMBL" id="QGTD01000008">
    <property type="protein sequence ID" value="PWU68601.1"/>
    <property type="molecule type" value="Genomic_DNA"/>
</dbReference>
<accession>A0A317KYK6</accession>
<dbReference type="Gene3D" id="3.40.630.30">
    <property type="match status" value="1"/>
</dbReference>
<protein>
    <submittedName>
        <fullName evidence="2">GNAT family N-acetyltransferase</fullName>
    </submittedName>
</protein>
<evidence type="ECO:0000313" key="2">
    <source>
        <dbReference type="EMBL" id="PWU68601.1"/>
    </source>
</evidence>
<evidence type="ECO:0000313" key="3">
    <source>
        <dbReference type="Proteomes" id="UP000245624"/>
    </source>
</evidence>
<dbReference type="RefSeq" id="WP_054787956.1">
    <property type="nucleotide sequence ID" value="NZ_JAJUIE010000002.1"/>
</dbReference>
<comment type="caution">
    <text evidence="2">The sequence shown here is derived from an EMBL/GenBank/DDBJ whole genome shotgun (WGS) entry which is preliminary data.</text>
</comment>
<dbReference type="OrthoDB" id="2189687at2"/>
<dbReference type="Proteomes" id="UP000245624">
    <property type="component" value="Unassembled WGS sequence"/>
</dbReference>
<gene>
    <name evidence="2" type="ORF">DLJ74_09205</name>
</gene>
<name>A0A317KYK6_9BACI</name>
<dbReference type="AlphaFoldDB" id="A0A317KYK6"/>
<keyword evidence="2" id="KW-0808">Transferase</keyword>
<sequence length="118" mass="13887">MLIRYKKRLEKIAMGLLSFMPDEKEVKRLQDTIKEYETNDQWQLFLWKEEDDVLGAIGLIVKEDNKSILVQHITVDPSHRNMGIGKKMVHALEGFFDESYSIHANEQTERFLEKCKTS</sequence>
<dbReference type="InterPro" id="IPR016181">
    <property type="entry name" value="Acyl_CoA_acyltransferase"/>
</dbReference>
<keyword evidence="3" id="KW-1185">Reference proteome</keyword>
<dbReference type="GO" id="GO:0016747">
    <property type="term" value="F:acyltransferase activity, transferring groups other than amino-acyl groups"/>
    <property type="evidence" value="ECO:0007669"/>
    <property type="project" value="InterPro"/>
</dbReference>
<evidence type="ECO:0000259" key="1">
    <source>
        <dbReference type="PROSITE" id="PS51186"/>
    </source>
</evidence>
<reference evidence="2 3" key="1">
    <citation type="submission" date="2018-05" db="EMBL/GenBank/DDBJ databases">
        <title>Genomic analysis of Gracilibacillus dipsosauri DD1 reveals novel features of a salt-tolerant amylase.</title>
        <authorList>
            <person name="Deutch C.E."/>
            <person name="Yang S."/>
        </authorList>
    </citation>
    <scope>NUCLEOTIDE SEQUENCE [LARGE SCALE GENOMIC DNA]</scope>
    <source>
        <strain evidence="2 3">DD1</strain>
    </source>
</reference>
<dbReference type="InterPro" id="IPR000182">
    <property type="entry name" value="GNAT_dom"/>
</dbReference>
<organism evidence="2 3">
    <name type="scientific">Gracilibacillus dipsosauri</name>
    <dbReference type="NCBI Taxonomy" id="178340"/>
    <lineage>
        <taxon>Bacteria</taxon>
        <taxon>Bacillati</taxon>
        <taxon>Bacillota</taxon>
        <taxon>Bacilli</taxon>
        <taxon>Bacillales</taxon>
        <taxon>Bacillaceae</taxon>
        <taxon>Gracilibacillus</taxon>
    </lineage>
</organism>
<dbReference type="PROSITE" id="PS51186">
    <property type="entry name" value="GNAT"/>
    <property type="match status" value="1"/>
</dbReference>
<dbReference type="Pfam" id="PF00583">
    <property type="entry name" value="Acetyltransf_1"/>
    <property type="match status" value="1"/>
</dbReference>
<dbReference type="CDD" id="cd04301">
    <property type="entry name" value="NAT_SF"/>
    <property type="match status" value="1"/>
</dbReference>